<accession>A0A2T0TQY2</accession>
<dbReference type="InterPro" id="IPR012334">
    <property type="entry name" value="Pectin_lyas_fold"/>
</dbReference>
<evidence type="ECO:0000313" key="3">
    <source>
        <dbReference type="Proteomes" id="UP000239210"/>
    </source>
</evidence>
<dbReference type="InterPro" id="IPR024535">
    <property type="entry name" value="RHGA/B-epi-like_pectate_lyase"/>
</dbReference>
<dbReference type="EMBL" id="PVTG01000010">
    <property type="protein sequence ID" value="PRY48134.1"/>
    <property type="molecule type" value="Genomic_DNA"/>
</dbReference>
<gene>
    <name evidence="2" type="ORF">LY71_11020</name>
</gene>
<dbReference type="InterPro" id="IPR011050">
    <property type="entry name" value="Pectin_lyase_fold/virulence"/>
</dbReference>
<keyword evidence="3" id="KW-1185">Reference proteome</keyword>
<dbReference type="Gene3D" id="2.160.20.10">
    <property type="entry name" value="Single-stranded right-handed beta-helix, Pectin lyase-like"/>
    <property type="match status" value="1"/>
</dbReference>
<protein>
    <submittedName>
        <fullName evidence="2">Pectate lyase-like protein</fullName>
    </submittedName>
</protein>
<evidence type="ECO:0000259" key="1">
    <source>
        <dbReference type="Pfam" id="PF12708"/>
    </source>
</evidence>
<proteinExistence type="predicted"/>
<feature type="domain" description="Rhamnogalacturonase A/B/Epimerase-like pectate lyase" evidence="1">
    <location>
        <begin position="35"/>
        <end position="239"/>
    </location>
</feature>
<dbReference type="SUPFAM" id="SSF51126">
    <property type="entry name" value="Pectin lyase-like"/>
    <property type="match status" value="1"/>
</dbReference>
<sequence>MRGSRPVAVLFAGLLLVTLSVTGGDTGARRWTPMDFGAAGDGRTDDTSALQRALDALRPGDTLVLPEGRTFLHSDVLTIRVPTTRLAGGGSLVAVEEARSAVVVDADDVIVDGVTLEMRSTSRRWDAFEQMKLRVAGHSGVVVRRVTIDGSAAAGIYVGTGASGFRVEDVRVRDTRADGLHVTGGAHDGVVQGVVASETGDDGVAVVSYLGDGVPVRRVRIEDVTVRDNTWGRGVSVVGGEDITVVDGLVERSSAAGLYVASEGAPYDTFAPRRVDVSGFRVVAGNTDPSVGHGAVLVYGGRPDRPPSDVAISGLMVRATRDGAPWEVGVVAEPGASVRDVTFTDVTVAGPGPAFVAAGVDPDCCPRIGWVVDGSAVPDAP</sequence>
<dbReference type="InterPro" id="IPR006626">
    <property type="entry name" value="PbH1"/>
</dbReference>
<dbReference type="Proteomes" id="UP000239210">
    <property type="component" value="Unassembled WGS sequence"/>
</dbReference>
<name>A0A2T0TQY2_9ACTN</name>
<dbReference type="GO" id="GO:0016829">
    <property type="term" value="F:lyase activity"/>
    <property type="evidence" value="ECO:0007669"/>
    <property type="project" value="UniProtKB-KW"/>
</dbReference>
<evidence type="ECO:0000313" key="2">
    <source>
        <dbReference type="EMBL" id="PRY48134.1"/>
    </source>
</evidence>
<organism evidence="2 3">
    <name type="scientific">Geodermatophilus tzadiensis</name>
    <dbReference type="NCBI Taxonomy" id="1137988"/>
    <lineage>
        <taxon>Bacteria</taxon>
        <taxon>Bacillati</taxon>
        <taxon>Actinomycetota</taxon>
        <taxon>Actinomycetes</taxon>
        <taxon>Geodermatophilales</taxon>
        <taxon>Geodermatophilaceae</taxon>
        <taxon>Geodermatophilus</taxon>
    </lineage>
</organism>
<keyword evidence="2" id="KW-0456">Lyase</keyword>
<dbReference type="AlphaFoldDB" id="A0A2T0TQY2"/>
<reference evidence="2 3" key="1">
    <citation type="submission" date="2018-03" db="EMBL/GenBank/DDBJ databases">
        <title>Genomic Encyclopedia of Archaeal and Bacterial Type Strains, Phase II (KMG-II): from individual species to whole genera.</title>
        <authorList>
            <person name="Goeker M."/>
        </authorList>
    </citation>
    <scope>NUCLEOTIDE SEQUENCE [LARGE SCALE GENOMIC DNA]</scope>
    <source>
        <strain evidence="2 3">DSM 45416</strain>
    </source>
</reference>
<dbReference type="Pfam" id="PF12708">
    <property type="entry name" value="Pect-lyase_RHGA_epim"/>
    <property type="match status" value="1"/>
</dbReference>
<comment type="caution">
    <text evidence="2">The sequence shown here is derived from an EMBL/GenBank/DDBJ whole genome shotgun (WGS) entry which is preliminary data.</text>
</comment>
<dbReference type="SMART" id="SM00710">
    <property type="entry name" value="PbH1"/>
    <property type="match status" value="6"/>
</dbReference>
<dbReference type="OrthoDB" id="4710199at2"/>